<keyword evidence="4" id="KW-0788">Thiol protease</keyword>
<dbReference type="STRING" id="39947.A0A0P0V7Z8"/>
<reference evidence="8" key="1">
    <citation type="journal article" date="2005" name="Nature">
        <title>The map-based sequence of the rice genome.</title>
        <authorList>
            <consortium name="International rice genome sequencing project (IRGSP)"/>
            <person name="Matsumoto T."/>
            <person name="Wu J."/>
            <person name="Kanamori H."/>
            <person name="Katayose Y."/>
            <person name="Fujisawa M."/>
            <person name="Namiki N."/>
            <person name="Mizuno H."/>
            <person name="Yamamoto K."/>
            <person name="Antonio B.A."/>
            <person name="Baba T."/>
            <person name="Sakata K."/>
            <person name="Nagamura Y."/>
            <person name="Aoki H."/>
            <person name="Arikawa K."/>
            <person name="Arita K."/>
            <person name="Bito T."/>
            <person name="Chiden Y."/>
            <person name="Fujitsuka N."/>
            <person name="Fukunaka R."/>
            <person name="Hamada M."/>
            <person name="Harada C."/>
            <person name="Hayashi A."/>
            <person name="Hijishita S."/>
            <person name="Honda M."/>
            <person name="Hosokawa S."/>
            <person name="Ichikawa Y."/>
            <person name="Idonuma A."/>
            <person name="Iijima M."/>
            <person name="Ikeda M."/>
            <person name="Ikeno M."/>
            <person name="Ito K."/>
            <person name="Ito S."/>
            <person name="Ito T."/>
            <person name="Ito Y."/>
            <person name="Ito Y."/>
            <person name="Iwabuchi A."/>
            <person name="Kamiya K."/>
            <person name="Karasawa W."/>
            <person name="Kurita K."/>
            <person name="Katagiri S."/>
            <person name="Kikuta A."/>
            <person name="Kobayashi H."/>
            <person name="Kobayashi N."/>
            <person name="Machita K."/>
            <person name="Maehara T."/>
            <person name="Masukawa M."/>
            <person name="Mizubayashi T."/>
            <person name="Mukai Y."/>
            <person name="Nagasaki H."/>
            <person name="Nagata Y."/>
            <person name="Naito S."/>
            <person name="Nakashima M."/>
            <person name="Nakama Y."/>
            <person name="Nakamichi Y."/>
            <person name="Nakamura M."/>
            <person name="Meguro A."/>
            <person name="Negishi M."/>
            <person name="Ohta I."/>
            <person name="Ohta T."/>
            <person name="Okamoto M."/>
            <person name="Ono N."/>
            <person name="Saji S."/>
            <person name="Sakaguchi M."/>
            <person name="Sakai K."/>
            <person name="Shibata M."/>
            <person name="Shimokawa T."/>
            <person name="Song J."/>
            <person name="Takazaki Y."/>
            <person name="Terasawa K."/>
            <person name="Tsugane M."/>
            <person name="Tsuji K."/>
            <person name="Ueda S."/>
            <person name="Waki K."/>
            <person name="Yamagata H."/>
            <person name="Yamamoto M."/>
            <person name="Yamamoto S."/>
            <person name="Yamane H."/>
            <person name="Yoshiki S."/>
            <person name="Yoshihara R."/>
            <person name="Yukawa K."/>
            <person name="Zhong H."/>
            <person name="Yano M."/>
            <person name="Yuan Q."/>
            <person name="Ouyang S."/>
            <person name="Liu J."/>
            <person name="Jones K.M."/>
            <person name="Gansberger K."/>
            <person name="Moffat K."/>
            <person name="Hill J."/>
            <person name="Bera J."/>
            <person name="Fadrosh D."/>
            <person name="Jin S."/>
            <person name="Johri S."/>
            <person name="Kim M."/>
            <person name="Overton L."/>
            <person name="Reardon M."/>
            <person name="Tsitrin T."/>
            <person name="Vuong H."/>
            <person name="Weaver B."/>
            <person name="Ciecko A."/>
            <person name="Tallon L."/>
            <person name="Jackson J."/>
            <person name="Pai G."/>
            <person name="Aken S.V."/>
            <person name="Utterback T."/>
            <person name="Reidmuller S."/>
            <person name="Feldblyum T."/>
            <person name="Hsiao J."/>
            <person name="Zismann V."/>
            <person name="Iobst S."/>
            <person name="de Vazeille A.R."/>
            <person name="Buell C.R."/>
            <person name="Ying K."/>
            <person name="Li Y."/>
            <person name="Lu T."/>
            <person name="Huang Y."/>
            <person name="Zhao Q."/>
            <person name="Feng Q."/>
            <person name="Zhang L."/>
            <person name="Zhu J."/>
            <person name="Weng Q."/>
            <person name="Mu J."/>
            <person name="Lu Y."/>
            <person name="Fan D."/>
            <person name="Liu Y."/>
            <person name="Guan J."/>
            <person name="Zhang Y."/>
            <person name="Yu S."/>
            <person name="Liu X."/>
            <person name="Zhang Y."/>
            <person name="Hong G."/>
            <person name="Han B."/>
            <person name="Choisne N."/>
            <person name="Demange N."/>
            <person name="Orjeda G."/>
            <person name="Samain S."/>
            <person name="Cattolico L."/>
            <person name="Pelletier E."/>
            <person name="Couloux A."/>
            <person name="Segurens B."/>
            <person name="Wincker P."/>
            <person name="D'Hont A."/>
            <person name="Scarpelli C."/>
            <person name="Weissenbach J."/>
            <person name="Salanoubat M."/>
            <person name="Quetier F."/>
            <person name="Yu Y."/>
            <person name="Kim H.R."/>
            <person name="Rambo T."/>
            <person name="Currie J."/>
            <person name="Collura K."/>
            <person name="Luo M."/>
            <person name="Yang T."/>
            <person name="Ammiraju J.S.S."/>
            <person name="Engler F."/>
            <person name="Soderlund C."/>
            <person name="Wing R.A."/>
            <person name="Palmer L.E."/>
            <person name="de la Bastide M."/>
            <person name="Spiegel L."/>
            <person name="Nascimento L."/>
            <person name="Zutavern T."/>
            <person name="O'Shaughnessy A."/>
            <person name="Dike S."/>
            <person name="Dedhia N."/>
            <person name="Preston R."/>
            <person name="Balija V."/>
            <person name="McCombie W.R."/>
            <person name="Chow T."/>
            <person name="Chen H."/>
            <person name="Chung M."/>
            <person name="Chen C."/>
            <person name="Shaw J."/>
            <person name="Wu H."/>
            <person name="Hsiao K."/>
            <person name="Chao Y."/>
            <person name="Chu M."/>
            <person name="Cheng C."/>
            <person name="Hour A."/>
            <person name="Lee P."/>
            <person name="Lin S."/>
            <person name="Lin Y."/>
            <person name="Liou J."/>
            <person name="Liu S."/>
            <person name="Hsing Y."/>
            <person name="Raghuvanshi S."/>
            <person name="Mohanty A."/>
            <person name="Bharti A.K."/>
            <person name="Gaur A."/>
            <person name="Gupta V."/>
            <person name="Kumar D."/>
            <person name="Ravi V."/>
            <person name="Vij S."/>
            <person name="Kapur A."/>
            <person name="Khurana P."/>
            <person name="Khurana P."/>
            <person name="Khurana J.P."/>
            <person name="Tyagi A.K."/>
            <person name="Gaikwad K."/>
            <person name="Singh A."/>
            <person name="Dalal V."/>
            <person name="Srivastava S."/>
            <person name="Dixit A."/>
            <person name="Pal A.K."/>
            <person name="Ghazi I.A."/>
            <person name="Yadav M."/>
            <person name="Pandit A."/>
            <person name="Bhargava A."/>
            <person name="Sureshbabu K."/>
            <person name="Batra K."/>
            <person name="Sharma T.R."/>
            <person name="Mohapatra T."/>
            <person name="Singh N.K."/>
            <person name="Messing J."/>
            <person name="Nelson A.B."/>
            <person name="Fuks G."/>
            <person name="Kavchok S."/>
            <person name="Keizer G."/>
            <person name="Linton E."/>
            <person name="Llaca V."/>
            <person name="Song R."/>
            <person name="Tanyolac B."/>
            <person name="Young S."/>
            <person name="Ho-Il K."/>
            <person name="Hahn J.H."/>
            <person name="Sangsakoo G."/>
            <person name="Vanavichit A."/>
            <person name="de Mattos Luiz.A.T."/>
            <person name="Zimmer P.D."/>
            <person name="Malone G."/>
            <person name="Dellagostin O."/>
            <person name="de Oliveira A.C."/>
            <person name="Bevan M."/>
            <person name="Bancroft I."/>
            <person name="Minx P."/>
            <person name="Cordum H."/>
            <person name="Wilson R."/>
            <person name="Cheng Z."/>
            <person name="Jin W."/>
            <person name="Jiang J."/>
            <person name="Leong S.A."/>
            <person name="Iwama H."/>
            <person name="Gojobori T."/>
            <person name="Itoh T."/>
            <person name="Niimura Y."/>
            <person name="Fujii Y."/>
            <person name="Habara T."/>
            <person name="Sakai H."/>
            <person name="Sato Y."/>
            <person name="Wilson G."/>
            <person name="Kumar K."/>
            <person name="McCouch S."/>
            <person name="Juretic N."/>
            <person name="Hoen D."/>
            <person name="Wright S."/>
            <person name="Bruskiewich R."/>
            <person name="Bureau T."/>
            <person name="Miyao A."/>
            <person name="Hirochika H."/>
            <person name="Nishikawa T."/>
            <person name="Kadowaki K."/>
            <person name="Sugiura M."/>
            <person name="Burr B."/>
            <person name="Sasaki T."/>
        </authorList>
    </citation>
    <scope>NUCLEOTIDE SEQUENCE [LARGE SCALE GENOMIC DNA]</scope>
    <source>
        <strain evidence="8">cv. Nipponbare</strain>
    </source>
</reference>
<protein>
    <submittedName>
        <fullName evidence="7">Os01g0738100 protein</fullName>
    </submittedName>
</protein>
<feature type="region of interest" description="Disordered" evidence="5">
    <location>
        <begin position="188"/>
        <end position="211"/>
    </location>
</feature>
<reference evidence="7 8" key="2">
    <citation type="journal article" date="2013" name="Plant Cell Physiol.">
        <title>Rice Annotation Project Database (RAP-DB): an integrative and interactive database for rice genomics.</title>
        <authorList>
            <person name="Sakai H."/>
            <person name="Lee S.S."/>
            <person name="Tanaka T."/>
            <person name="Numa H."/>
            <person name="Kim J."/>
            <person name="Kawahara Y."/>
            <person name="Wakimoto H."/>
            <person name="Yang C.C."/>
            <person name="Iwamoto M."/>
            <person name="Abe T."/>
            <person name="Yamada Y."/>
            <person name="Muto A."/>
            <person name="Inokuchi H."/>
            <person name="Ikemura T."/>
            <person name="Matsumoto T."/>
            <person name="Sasaki T."/>
            <person name="Itoh T."/>
        </authorList>
    </citation>
    <scope>NUCLEOTIDE SEQUENCE [LARGE SCALE GENOMIC DNA]</scope>
    <source>
        <strain evidence="8">cv. Nipponbare</strain>
    </source>
</reference>
<proteinExistence type="inferred from homology"/>
<dbReference type="GO" id="GO:0008234">
    <property type="term" value="F:cysteine-type peptidase activity"/>
    <property type="evidence" value="ECO:0007669"/>
    <property type="project" value="UniProtKB-KW"/>
</dbReference>
<evidence type="ECO:0000256" key="5">
    <source>
        <dbReference type="SAM" id="MobiDB-lite"/>
    </source>
</evidence>
<dbReference type="OMA" id="IKRTRHS"/>
<dbReference type="Gramene" id="Os01t0738100-00">
    <property type="protein sequence ID" value="Os01t0738100-00"/>
    <property type="gene ID" value="Os01g0738100"/>
</dbReference>
<dbReference type="PaxDb" id="39947-A0A0P0V7Z8"/>
<dbReference type="GO" id="GO:0016926">
    <property type="term" value="P:protein desumoylation"/>
    <property type="evidence" value="ECO:0007669"/>
    <property type="project" value="UniProtKB-ARBA"/>
</dbReference>
<feature type="compositionally biased region" description="Acidic residues" evidence="5">
    <location>
        <begin position="50"/>
        <end position="59"/>
    </location>
</feature>
<evidence type="ECO:0000313" key="7">
    <source>
        <dbReference type="EMBL" id="BAS74246.1"/>
    </source>
</evidence>
<dbReference type="PANTHER" id="PTHR46915">
    <property type="entry name" value="UBIQUITIN-LIKE PROTEASE 4-RELATED"/>
    <property type="match status" value="1"/>
</dbReference>
<dbReference type="SUPFAM" id="SSF54001">
    <property type="entry name" value="Cysteine proteinases"/>
    <property type="match status" value="1"/>
</dbReference>
<dbReference type="InParanoid" id="A0A0P0V7Z8"/>
<reference evidence="7 8" key="3">
    <citation type="journal article" date="2013" name="Rice">
        <title>Improvement of the Oryza sativa Nipponbare reference genome using next generation sequence and optical map data.</title>
        <authorList>
            <person name="Kawahara Y."/>
            <person name="de la Bastide M."/>
            <person name="Hamilton J.P."/>
            <person name="Kanamori H."/>
            <person name="McCombie W.R."/>
            <person name="Ouyang S."/>
            <person name="Schwartz D.C."/>
            <person name="Tanaka T."/>
            <person name="Wu J."/>
            <person name="Zhou S."/>
            <person name="Childs K.L."/>
            <person name="Davidson R.M."/>
            <person name="Lin H."/>
            <person name="Quesada-Ocampo L."/>
            <person name="Vaillancourt B."/>
            <person name="Sakai H."/>
            <person name="Lee S.S."/>
            <person name="Kim J."/>
            <person name="Numa H."/>
            <person name="Itoh T."/>
            <person name="Buell C.R."/>
            <person name="Matsumoto T."/>
        </authorList>
    </citation>
    <scope>NUCLEOTIDE SEQUENCE [LARGE SCALE GENOMIC DNA]</scope>
    <source>
        <strain evidence="8">cv. Nipponbare</strain>
    </source>
</reference>
<name>A0A0P0V7Z8_ORYSJ</name>
<evidence type="ECO:0000256" key="3">
    <source>
        <dbReference type="ARBA" id="ARBA00022801"/>
    </source>
</evidence>
<evidence type="ECO:0000256" key="2">
    <source>
        <dbReference type="ARBA" id="ARBA00022670"/>
    </source>
</evidence>
<dbReference type="EMBL" id="AP014957">
    <property type="protein sequence ID" value="BAS74246.1"/>
    <property type="molecule type" value="Genomic_DNA"/>
</dbReference>
<evidence type="ECO:0000259" key="6">
    <source>
        <dbReference type="Pfam" id="PF02902"/>
    </source>
</evidence>
<dbReference type="Proteomes" id="UP000059680">
    <property type="component" value="Chromosome 1"/>
</dbReference>
<keyword evidence="3" id="KW-0378">Hydrolase</keyword>
<keyword evidence="8" id="KW-1185">Reference proteome</keyword>
<dbReference type="Gene3D" id="3.30.310.130">
    <property type="entry name" value="Ubiquitin-related"/>
    <property type="match status" value="1"/>
</dbReference>
<dbReference type="GO" id="GO:0006508">
    <property type="term" value="P:proteolysis"/>
    <property type="evidence" value="ECO:0007669"/>
    <property type="project" value="UniProtKB-KW"/>
</dbReference>
<keyword evidence="2" id="KW-0645">Protease</keyword>
<dbReference type="eggNOG" id="KOG0779">
    <property type="taxonomic scope" value="Eukaryota"/>
</dbReference>
<dbReference type="Gene3D" id="1.10.418.20">
    <property type="match status" value="2"/>
</dbReference>
<organism evidence="7 8">
    <name type="scientific">Oryza sativa subsp. japonica</name>
    <name type="common">Rice</name>
    <dbReference type="NCBI Taxonomy" id="39947"/>
    <lineage>
        <taxon>Eukaryota</taxon>
        <taxon>Viridiplantae</taxon>
        <taxon>Streptophyta</taxon>
        <taxon>Embryophyta</taxon>
        <taxon>Tracheophyta</taxon>
        <taxon>Spermatophyta</taxon>
        <taxon>Magnoliopsida</taxon>
        <taxon>Liliopsida</taxon>
        <taxon>Poales</taxon>
        <taxon>Poaceae</taxon>
        <taxon>BOP clade</taxon>
        <taxon>Oryzoideae</taxon>
        <taxon>Oryzeae</taxon>
        <taxon>Oryzinae</taxon>
        <taxon>Oryza</taxon>
        <taxon>Oryza sativa</taxon>
    </lineage>
</organism>
<dbReference type="PANTHER" id="PTHR46915:SF14">
    <property type="entry name" value="UBIQUITIN-LIKE-SPECIFIC PROTEASE 1D"/>
    <property type="match status" value="1"/>
</dbReference>
<dbReference type="SMR" id="A0A0P0V7Z8"/>
<feature type="compositionally biased region" description="Basic and acidic residues" evidence="5">
    <location>
        <begin position="461"/>
        <end position="476"/>
    </location>
</feature>
<feature type="region of interest" description="Disordered" evidence="5">
    <location>
        <begin position="18"/>
        <end position="59"/>
    </location>
</feature>
<feature type="region of interest" description="Disordered" evidence="5">
    <location>
        <begin position="450"/>
        <end position="476"/>
    </location>
</feature>
<accession>A0A0P0V7Z8</accession>
<comment type="similarity">
    <text evidence="1">Belongs to the peptidase C48 family.</text>
</comment>
<sequence length="483" mass="55601">MAMSDGAIPLGCKRAMAAKSQPAEAAELVGSSSPAVTPPPPPTETRASDDGDSEGDDEAATDFERITDHQLQESIKRTRHSLGLCARLRDGGVKFLRRIRRMEKELDRRRAAGLRKGVITWRPTVKSPSQDDSHAFKDGDKLNWVNTSSKHHQNVPITPTTNYGQAEDSAFFKELSYFGREKHASLKKVEQSSRTTVSHQPKNHAVCPKRADDKQLHMDNKIIVNKRKLGSKSCLRKRPKNNSFDSNGMYDKLHTKDVTLGRSTKRWEHTKNHITEFRGLFDSKERNKKKDVVLLDDEDMEPAKSINVEMAHKWDESKIYYPSRTDLETFELICSDIECLEPEEYLKSPVINFYMQYLRKSRTCGDLYIFNTYFYSKLEEVLSRMVPSQRNKYDCGIFMLHYIERFIQEAPERLTRENLCMFGRKWFDPKETSGLRDRIRALMFDAFESARMDDESSQSESHSDDQSGDEDKDRDGVMVVVID</sequence>
<evidence type="ECO:0000256" key="1">
    <source>
        <dbReference type="ARBA" id="ARBA00005234"/>
    </source>
</evidence>
<dbReference type="AlphaFoldDB" id="A0A0P0V7Z8"/>
<dbReference type="Pfam" id="PF02902">
    <property type="entry name" value="Peptidase_C48"/>
    <property type="match status" value="1"/>
</dbReference>
<dbReference type="InterPro" id="IPR003653">
    <property type="entry name" value="Peptidase_C48_C"/>
</dbReference>
<evidence type="ECO:0000313" key="8">
    <source>
        <dbReference type="Proteomes" id="UP000059680"/>
    </source>
</evidence>
<evidence type="ECO:0000256" key="4">
    <source>
        <dbReference type="ARBA" id="ARBA00022807"/>
    </source>
</evidence>
<gene>
    <name evidence="7" type="ordered locus">Os01g0738100</name>
    <name evidence="7" type="ORF">OSNPB_010738100</name>
</gene>
<feature type="domain" description="Ubiquitin-like protease family profile" evidence="6">
    <location>
        <begin position="386"/>
        <end position="431"/>
    </location>
</feature>
<dbReference type="InterPro" id="IPR038765">
    <property type="entry name" value="Papain-like_cys_pep_sf"/>
</dbReference>